<dbReference type="AlphaFoldDB" id="A0A449I1A7"/>
<organism evidence="2 3">
    <name type="scientific">Prevotella heparinolytica</name>
    <dbReference type="NCBI Taxonomy" id="28113"/>
    <lineage>
        <taxon>Bacteria</taxon>
        <taxon>Pseudomonadati</taxon>
        <taxon>Bacteroidota</taxon>
        <taxon>Bacteroidia</taxon>
        <taxon>Bacteroidales</taxon>
        <taxon>Bacteroidaceae</taxon>
        <taxon>Bacteroides</taxon>
    </lineage>
</organism>
<feature type="transmembrane region" description="Helical" evidence="1">
    <location>
        <begin position="45"/>
        <end position="66"/>
    </location>
</feature>
<evidence type="ECO:0000313" key="2">
    <source>
        <dbReference type="EMBL" id="VFB13253.1"/>
    </source>
</evidence>
<sequence>MLDTKVGTKGFGRLVFLDIEFIVSDNDMENQVKIEGFFLIRDGRLFLSIIFVAAFVCPASGCRMCIHPDVGLFDIRMWIAVTPGCCKREISMS</sequence>
<proteinExistence type="predicted"/>
<dbReference type="EMBL" id="CAACYH010000004">
    <property type="protein sequence ID" value="VFB13253.1"/>
    <property type="molecule type" value="Genomic_DNA"/>
</dbReference>
<accession>A0A449I1A7</accession>
<keyword evidence="1" id="KW-0472">Membrane</keyword>
<evidence type="ECO:0000313" key="3">
    <source>
        <dbReference type="Proteomes" id="UP000396835"/>
    </source>
</evidence>
<keyword evidence="1" id="KW-0812">Transmembrane</keyword>
<gene>
    <name evidence="2" type="ORF">NCTC7812_00774</name>
</gene>
<evidence type="ECO:0000256" key="1">
    <source>
        <dbReference type="SAM" id="Phobius"/>
    </source>
</evidence>
<keyword evidence="1" id="KW-1133">Transmembrane helix</keyword>
<name>A0A449I1A7_9BACE</name>
<protein>
    <submittedName>
        <fullName evidence="2">Uncharacterized protein</fullName>
    </submittedName>
</protein>
<reference evidence="2 3" key="1">
    <citation type="submission" date="2019-02" db="EMBL/GenBank/DDBJ databases">
        <authorList>
            <consortium name="Pathogen Informatics"/>
        </authorList>
    </citation>
    <scope>NUCLEOTIDE SEQUENCE [LARGE SCALE GENOMIC DNA]</scope>
    <source>
        <strain evidence="2 3">3012STDY7078512</strain>
    </source>
</reference>
<dbReference type="Proteomes" id="UP000396835">
    <property type="component" value="Unassembled WGS sequence"/>
</dbReference>